<name>A0A3L6ST93_PANMI</name>
<dbReference type="Proteomes" id="UP000275267">
    <property type="component" value="Unassembled WGS sequence"/>
</dbReference>
<reference evidence="3" key="1">
    <citation type="journal article" date="2019" name="Nat. Commun.">
        <title>The genome of broomcorn millet.</title>
        <authorList>
            <person name="Zou C."/>
            <person name="Miki D."/>
            <person name="Li D."/>
            <person name="Tang Q."/>
            <person name="Xiao L."/>
            <person name="Rajput S."/>
            <person name="Deng P."/>
            <person name="Jia W."/>
            <person name="Huang R."/>
            <person name="Zhang M."/>
            <person name="Sun Y."/>
            <person name="Hu J."/>
            <person name="Fu X."/>
            <person name="Schnable P.S."/>
            <person name="Li F."/>
            <person name="Zhang H."/>
            <person name="Feng B."/>
            <person name="Zhu X."/>
            <person name="Liu R."/>
            <person name="Schnable J.C."/>
            <person name="Zhu J.-K."/>
            <person name="Zhang H."/>
        </authorList>
    </citation>
    <scope>NUCLEOTIDE SEQUENCE [LARGE SCALE GENOMIC DNA]</scope>
</reference>
<sequence>MQGLLEIERWRIRARTMSCEFGGDPHRAPQEGRLHGAWSQPWTKVRARVRTEWRKGKPPLLLLCSRERAAARPARRWVSSCRRCRPRACGCPGEGHNHAAWEGGVPSNRAAAAPQSPIAARRGPEAGRGRKEPPARRCRSSRDGLSSYSWGAAAVGPPRAHPQVHRHAHRRRRRGTLRSRRNSMGNSSGEFAAAGEREGAPLPPRLPTSQSSQSILQIDIESHNPTVRNKKREKRNRSRYYSFQHLPPKLIYYLQNSPACPWEVGKNQWKRGTLRWQAQFGMVTCRPATTGNASACSSGKQNWSRRNQHECQRLA</sequence>
<evidence type="ECO:0000313" key="3">
    <source>
        <dbReference type="Proteomes" id="UP000275267"/>
    </source>
</evidence>
<comment type="caution">
    <text evidence="2">The sequence shown here is derived from an EMBL/GenBank/DDBJ whole genome shotgun (WGS) entry which is preliminary data.</text>
</comment>
<feature type="compositionally biased region" description="Low complexity" evidence="1">
    <location>
        <begin position="109"/>
        <end position="121"/>
    </location>
</feature>
<evidence type="ECO:0000256" key="1">
    <source>
        <dbReference type="SAM" id="MobiDB-lite"/>
    </source>
</evidence>
<dbReference type="EMBL" id="PQIB02000003">
    <property type="protein sequence ID" value="RLN27690.1"/>
    <property type="molecule type" value="Genomic_DNA"/>
</dbReference>
<accession>A0A3L6ST93</accession>
<protein>
    <submittedName>
        <fullName evidence="2">Uncharacterized protein</fullName>
    </submittedName>
</protein>
<feature type="compositionally biased region" description="Low complexity" evidence="1">
    <location>
        <begin position="182"/>
        <end position="194"/>
    </location>
</feature>
<organism evidence="2 3">
    <name type="scientific">Panicum miliaceum</name>
    <name type="common">Proso millet</name>
    <name type="synonym">Broomcorn millet</name>
    <dbReference type="NCBI Taxonomy" id="4540"/>
    <lineage>
        <taxon>Eukaryota</taxon>
        <taxon>Viridiplantae</taxon>
        <taxon>Streptophyta</taxon>
        <taxon>Embryophyta</taxon>
        <taxon>Tracheophyta</taxon>
        <taxon>Spermatophyta</taxon>
        <taxon>Magnoliopsida</taxon>
        <taxon>Liliopsida</taxon>
        <taxon>Poales</taxon>
        <taxon>Poaceae</taxon>
        <taxon>PACMAD clade</taxon>
        <taxon>Panicoideae</taxon>
        <taxon>Panicodae</taxon>
        <taxon>Paniceae</taxon>
        <taxon>Panicinae</taxon>
        <taxon>Panicum</taxon>
        <taxon>Panicum sect. Panicum</taxon>
    </lineage>
</organism>
<feature type="compositionally biased region" description="Low complexity" evidence="1">
    <location>
        <begin position="209"/>
        <end position="219"/>
    </location>
</feature>
<gene>
    <name evidence="2" type="ORF">C2845_PM05G35790</name>
</gene>
<feature type="compositionally biased region" description="Basic residues" evidence="1">
    <location>
        <begin position="228"/>
        <end position="238"/>
    </location>
</feature>
<feature type="region of interest" description="Disordered" evidence="1">
    <location>
        <begin position="102"/>
        <end position="238"/>
    </location>
</feature>
<proteinExistence type="predicted"/>
<dbReference type="AlphaFoldDB" id="A0A3L6ST93"/>
<feature type="compositionally biased region" description="Basic residues" evidence="1">
    <location>
        <begin position="162"/>
        <end position="181"/>
    </location>
</feature>
<evidence type="ECO:0000313" key="2">
    <source>
        <dbReference type="EMBL" id="RLN27690.1"/>
    </source>
</evidence>
<keyword evidence="3" id="KW-1185">Reference proteome</keyword>
<feature type="compositionally biased region" description="Basic and acidic residues" evidence="1">
    <location>
        <begin position="122"/>
        <end position="135"/>
    </location>
</feature>